<feature type="transmembrane region" description="Helical" evidence="2">
    <location>
        <begin position="20"/>
        <end position="41"/>
    </location>
</feature>
<evidence type="ECO:0000256" key="2">
    <source>
        <dbReference type="SAM" id="Phobius"/>
    </source>
</evidence>
<comment type="caution">
    <text evidence="3">The sequence shown here is derived from an EMBL/GenBank/DDBJ whole genome shotgun (WGS) entry which is preliminary data.</text>
</comment>
<protein>
    <submittedName>
        <fullName evidence="3">Uncharacterized protein</fullName>
    </submittedName>
</protein>
<dbReference type="Proteomes" id="UP000176603">
    <property type="component" value="Unassembled WGS sequence"/>
</dbReference>
<keyword evidence="1" id="KW-0175">Coiled coil</keyword>
<evidence type="ECO:0000313" key="3">
    <source>
        <dbReference type="EMBL" id="OGL79672.1"/>
    </source>
</evidence>
<evidence type="ECO:0000313" key="4">
    <source>
        <dbReference type="Proteomes" id="UP000176603"/>
    </source>
</evidence>
<sequence>MPKPAMPPKDKPMRAEGMKPMIWVPVVLAILMVIGFTVLYFRIDVVQSQMKTLGDKTYTELEGVSGKLDGLAQANQTRDAQMAELKTAHDNLLLEIQKLEAQLAPTPTTATGTTP</sequence>
<feature type="coiled-coil region" evidence="1">
    <location>
        <begin position="71"/>
        <end position="102"/>
    </location>
</feature>
<proteinExistence type="predicted"/>
<keyword evidence="2" id="KW-0472">Membrane</keyword>
<dbReference type="AlphaFoldDB" id="A0A1F7UN26"/>
<dbReference type="STRING" id="1802399.A3E39_00960"/>
<organism evidence="3 4">
    <name type="scientific">Candidatus Uhrbacteria bacterium RIFCSPHIGHO2_12_FULL_60_25</name>
    <dbReference type="NCBI Taxonomy" id="1802399"/>
    <lineage>
        <taxon>Bacteria</taxon>
        <taxon>Candidatus Uhriibacteriota</taxon>
    </lineage>
</organism>
<keyword evidence="2" id="KW-0812">Transmembrane</keyword>
<accession>A0A1F7UN26</accession>
<dbReference type="EMBL" id="MGEH01000004">
    <property type="protein sequence ID" value="OGL79672.1"/>
    <property type="molecule type" value="Genomic_DNA"/>
</dbReference>
<name>A0A1F7UN26_9BACT</name>
<gene>
    <name evidence="3" type="ORF">A3E39_00960</name>
</gene>
<reference evidence="3 4" key="1">
    <citation type="journal article" date="2016" name="Nat. Commun.">
        <title>Thousands of microbial genomes shed light on interconnected biogeochemical processes in an aquifer system.</title>
        <authorList>
            <person name="Anantharaman K."/>
            <person name="Brown C.T."/>
            <person name="Hug L.A."/>
            <person name="Sharon I."/>
            <person name="Castelle C.J."/>
            <person name="Probst A.J."/>
            <person name="Thomas B.C."/>
            <person name="Singh A."/>
            <person name="Wilkins M.J."/>
            <person name="Karaoz U."/>
            <person name="Brodie E.L."/>
            <person name="Williams K.H."/>
            <person name="Hubbard S.S."/>
            <person name="Banfield J.F."/>
        </authorList>
    </citation>
    <scope>NUCLEOTIDE SEQUENCE [LARGE SCALE GENOMIC DNA]</scope>
</reference>
<evidence type="ECO:0000256" key="1">
    <source>
        <dbReference type="SAM" id="Coils"/>
    </source>
</evidence>
<keyword evidence="2" id="KW-1133">Transmembrane helix</keyword>